<organism evidence="2 3">
    <name type="scientific">Candidatus Uhrbacteria bacterium GW2011_GWD2_52_7</name>
    <dbReference type="NCBI Taxonomy" id="1618989"/>
    <lineage>
        <taxon>Bacteria</taxon>
        <taxon>Candidatus Uhriibacteriota</taxon>
    </lineage>
</organism>
<dbReference type="InterPro" id="IPR041616">
    <property type="entry name" value="PheRS_beta_core"/>
</dbReference>
<dbReference type="Proteomes" id="UP000034846">
    <property type="component" value="Unassembled WGS sequence"/>
</dbReference>
<dbReference type="Gene3D" id="3.30.70.380">
    <property type="entry name" value="Ferrodoxin-fold anticodon-binding domain"/>
    <property type="match status" value="1"/>
</dbReference>
<evidence type="ECO:0000313" key="2">
    <source>
        <dbReference type="EMBL" id="KKW30538.1"/>
    </source>
</evidence>
<evidence type="ECO:0000259" key="1">
    <source>
        <dbReference type="PROSITE" id="PS51447"/>
    </source>
</evidence>
<dbReference type="Pfam" id="PF17759">
    <property type="entry name" value="tRNA_synthFbeta"/>
    <property type="match status" value="1"/>
</dbReference>
<dbReference type="PATRIC" id="fig|1618989.3.peg.175"/>
<name>A0A0G1XGZ0_9BACT</name>
<dbReference type="EMBL" id="LCRD01000009">
    <property type="protein sequence ID" value="KKW30538.1"/>
    <property type="molecule type" value="Genomic_DNA"/>
</dbReference>
<protein>
    <submittedName>
        <fullName evidence="2">Phenylalanine-tRNA ligase beta subunit</fullName>
    </submittedName>
</protein>
<dbReference type="AlphaFoldDB" id="A0A0G1XGZ0"/>
<dbReference type="SMART" id="SM00896">
    <property type="entry name" value="FDX-ACB"/>
    <property type="match status" value="1"/>
</dbReference>
<gene>
    <name evidence="2" type="ORF">UY72_C0009G0001</name>
</gene>
<dbReference type="GO" id="GO:0016874">
    <property type="term" value="F:ligase activity"/>
    <property type="evidence" value="ECO:0007669"/>
    <property type="project" value="UniProtKB-KW"/>
</dbReference>
<dbReference type="SUPFAM" id="SSF55681">
    <property type="entry name" value="Class II aaRS and biotin synthetases"/>
    <property type="match status" value="1"/>
</dbReference>
<dbReference type="PROSITE" id="PS51447">
    <property type="entry name" value="FDX_ACB"/>
    <property type="match status" value="1"/>
</dbReference>
<feature type="non-terminal residue" evidence="2">
    <location>
        <position position="1"/>
    </location>
</feature>
<dbReference type="InterPro" id="IPR045864">
    <property type="entry name" value="aa-tRNA-synth_II/BPL/LPL"/>
</dbReference>
<feature type="domain" description="FDX-ACB" evidence="1">
    <location>
        <begin position="65"/>
        <end position="157"/>
    </location>
</feature>
<dbReference type="InterPro" id="IPR036690">
    <property type="entry name" value="Fdx_antiC-bd_sf"/>
</dbReference>
<dbReference type="InterPro" id="IPR005121">
    <property type="entry name" value="Fdx_antiC-bd"/>
</dbReference>
<dbReference type="SUPFAM" id="SSF54991">
    <property type="entry name" value="Anticodon-binding domain of PheRS"/>
    <property type="match status" value="1"/>
</dbReference>
<reference evidence="2 3" key="1">
    <citation type="journal article" date="2015" name="Nature">
        <title>rRNA introns, odd ribosomes, and small enigmatic genomes across a large radiation of phyla.</title>
        <authorList>
            <person name="Brown C.T."/>
            <person name="Hug L.A."/>
            <person name="Thomas B.C."/>
            <person name="Sharon I."/>
            <person name="Castelle C.J."/>
            <person name="Singh A."/>
            <person name="Wilkins M.J."/>
            <person name="Williams K.H."/>
            <person name="Banfield J.F."/>
        </authorList>
    </citation>
    <scope>NUCLEOTIDE SEQUENCE [LARGE SCALE GENOMIC DNA]</scope>
</reference>
<comment type="caution">
    <text evidence="2">The sequence shown here is derived from an EMBL/GenBank/DDBJ whole genome shotgun (WGS) entry which is preliminary data.</text>
</comment>
<dbReference type="Gene3D" id="3.30.930.10">
    <property type="entry name" value="Bira Bifunctional Protein, Domain 2"/>
    <property type="match status" value="1"/>
</dbReference>
<dbReference type="Pfam" id="PF03147">
    <property type="entry name" value="FDX-ACB"/>
    <property type="match status" value="1"/>
</dbReference>
<accession>A0A0G1XGZ0</accession>
<keyword evidence="2" id="KW-0436">Ligase</keyword>
<sequence>DDAERWHQGRTASVMFGGERVGTLGQVEGAFQDAFGIHRPVFLAEIDLERLMPYLRHAYRYEPVPEFPVVQRDISVMLGDRVAFAELIDVVRGASGLVRDVSVVEIYRGAEIESGKKSLTFATTLAAPDRTLTSEEVEEAVGTITRELVLKFDGVIRG</sequence>
<evidence type="ECO:0000313" key="3">
    <source>
        <dbReference type="Proteomes" id="UP000034846"/>
    </source>
</evidence>
<proteinExistence type="predicted"/>